<protein>
    <recommendedName>
        <fullName evidence="3">DUF218 domain-containing protein</fullName>
    </recommendedName>
</protein>
<dbReference type="AlphaFoldDB" id="A0A9P8I5B6"/>
<proteinExistence type="predicted"/>
<name>A0A9P8I5B6_9PEZI</name>
<evidence type="ECO:0000313" key="2">
    <source>
        <dbReference type="Proteomes" id="UP000698800"/>
    </source>
</evidence>
<comment type="caution">
    <text evidence="1">The sequence shown here is derived from an EMBL/GenBank/DDBJ whole genome shotgun (WGS) entry which is preliminary data.</text>
</comment>
<keyword evidence="2" id="KW-1185">Reference proteome</keyword>
<dbReference type="OrthoDB" id="4347at2759"/>
<gene>
    <name evidence="1" type="ORF">FGG08_005492</name>
</gene>
<dbReference type="PANTHER" id="PTHR28110">
    <property type="entry name" value="TRANSMEMBRANE PROTEIN"/>
    <property type="match status" value="1"/>
</dbReference>
<dbReference type="Proteomes" id="UP000698800">
    <property type="component" value="Unassembled WGS sequence"/>
</dbReference>
<dbReference type="EMBL" id="JAGHQL010000132">
    <property type="protein sequence ID" value="KAH0537744.1"/>
    <property type="molecule type" value="Genomic_DNA"/>
</dbReference>
<dbReference type="PANTHER" id="PTHR28110:SF1">
    <property type="entry name" value="TRANSMEMBRANE PROTEIN"/>
    <property type="match status" value="1"/>
</dbReference>
<organism evidence="1 2">
    <name type="scientific">Glutinoglossum americanum</name>
    <dbReference type="NCBI Taxonomy" id="1670608"/>
    <lineage>
        <taxon>Eukaryota</taxon>
        <taxon>Fungi</taxon>
        <taxon>Dikarya</taxon>
        <taxon>Ascomycota</taxon>
        <taxon>Pezizomycotina</taxon>
        <taxon>Geoglossomycetes</taxon>
        <taxon>Geoglossales</taxon>
        <taxon>Geoglossaceae</taxon>
        <taxon>Glutinoglossum</taxon>
    </lineage>
</organism>
<dbReference type="InterPro" id="IPR055323">
    <property type="entry name" value="C57A10.07/YOR238W"/>
</dbReference>
<sequence length="246" mass="28260">MEIMEPFQNNEGSTFIQHLKRGIAELEKDLDNSILVLSGFVWDLLMGSVYLTLLTPLTLSSGPTKPQTPKSEAHSYHELAIHRNLITPATSRLILVEPSALDSYENILYSLIRSYQYTSHWPTHVTVISHAFKERRFADVHMSAMRWPRERFTYVGIDPEGKSPEELQKGERMAYEMWKANPYAGGVGKLGWKRTNWGRWKEMRNPWRVEAPYVVTCPELEPFIQWAGGEDGKTLFPGPLPWDVLA</sequence>
<accession>A0A9P8I5B6</accession>
<reference evidence="1" key="1">
    <citation type="submission" date="2021-03" db="EMBL/GenBank/DDBJ databases">
        <title>Comparative genomics and phylogenomic investigation of the class Geoglossomycetes provide insights into ecological specialization and systematics.</title>
        <authorList>
            <person name="Melie T."/>
            <person name="Pirro S."/>
            <person name="Miller A.N."/>
            <person name="Quandt A."/>
        </authorList>
    </citation>
    <scope>NUCLEOTIDE SEQUENCE</scope>
    <source>
        <strain evidence="1">GBOQ0MN5Z8</strain>
    </source>
</reference>
<dbReference type="GO" id="GO:0005737">
    <property type="term" value="C:cytoplasm"/>
    <property type="evidence" value="ECO:0007669"/>
    <property type="project" value="TreeGrafter"/>
</dbReference>
<evidence type="ECO:0008006" key="3">
    <source>
        <dbReference type="Google" id="ProtNLM"/>
    </source>
</evidence>
<evidence type="ECO:0000313" key="1">
    <source>
        <dbReference type="EMBL" id="KAH0537744.1"/>
    </source>
</evidence>